<dbReference type="Pfam" id="PF12654">
    <property type="entry name" value="DUF3786"/>
    <property type="match status" value="1"/>
</dbReference>
<protein>
    <submittedName>
        <fullName evidence="2">DUF3786 domain-containing protein</fullName>
    </submittedName>
</protein>
<dbReference type="OrthoDB" id="2046697at2"/>
<dbReference type="AlphaFoldDB" id="A0A4Q1RHV0"/>
<evidence type="ECO:0000313" key="2">
    <source>
        <dbReference type="EMBL" id="RXS75243.1"/>
    </source>
</evidence>
<dbReference type="Proteomes" id="UP000290106">
    <property type="component" value="Unassembled WGS sequence"/>
</dbReference>
<organism evidence="2 3">
    <name type="scientific">Blautia faecicola</name>
    <dbReference type="NCBI Taxonomy" id="2509240"/>
    <lineage>
        <taxon>Bacteria</taxon>
        <taxon>Bacillati</taxon>
        <taxon>Bacillota</taxon>
        <taxon>Clostridia</taxon>
        <taxon>Lachnospirales</taxon>
        <taxon>Lachnospiraceae</taxon>
        <taxon>Blautia</taxon>
    </lineage>
</organism>
<dbReference type="InterPro" id="IPR024264">
    <property type="entry name" value="DUF3786"/>
</dbReference>
<sequence>MSNYETMKDRMSSHFLEYDQEKMIRKFALEHDEKYLYIFFVGRKYRINRITGGITWSVDEFQTEENANYNEAMTIYDVLCNSKEYCHPAHEWVHIGSLSTVRGGNLANDSNFFKDAGKKFDGKTAELAKACERLHGIKMEKDDVAYQLEMFSFLLVVLRFWESDDEFPASLQVLVDRNILEYMHYETVMFAIGHLLERVGEEMERK</sequence>
<name>A0A4Q1RHV0_9FIRM</name>
<proteinExistence type="predicted"/>
<keyword evidence="3" id="KW-1185">Reference proteome</keyword>
<evidence type="ECO:0000313" key="3">
    <source>
        <dbReference type="Proteomes" id="UP000290106"/>
    </source>
</evidence>
<accession>A0A4Q1RHV0</accession>
<comment type="caution">
    <text evidence="2">The sequence shown here is derived from an EMBL/GenBank/DDBJ whole genome shotgun (WGS) entry which is preliminary data.</text>
</comment>
<dbReference type="EMBL" id="SDKC01000001">
    <property type="protein sequence ID" value="RXS75243.1"/>
    <property type="molecule type" value="Genomic_DNA"/>
</dbReference>
<reference evidence="2 3" key="1">
    <citation type="submission" date="2019-01" db="EMBL/GenBank/DDBJ databases">
        <title>Blautia sp. nov. KGMB01111 isolated human feces.</title>
        <authorList>
            <person name="Park J.-E."/>
            <person name="Kim J.-S."/>
            <person name="Park S.-H."/>
        </authorList>
    </citation>
    <scope>NUCLEOTIDE SEQUENCE [LARGE SCALE GENOMIC DNA]</scope>
    <source>
        <strain evidence="2 3">KGMB01111</strain>
    </source>
</reference>
<dbReference type="RefSeq" id="WP_129257746.1">
    <property type="nucleotide sequence ID" value="NZ_SDKC01000001.1"/>
</dbReference>
<feature type="domain" description="DUF3786" evidence="1">
    <location>
        <begin position="20"/>
        <end position="196"/>
    </location>
</feature>
<evidence type="ECO:0000259" key="1">
    <source>
        <dbReference type="Pfam" id="PF12654"/>
    </source>
</evidence>
<gene>
    <name evidence="2" type="ORF">ETP43_08450</name>
</gene>